<feature type="transmembrane region" description="Helical" evidence="1">
    <location>
        <begin position="281"/>
        <end position="300"/>
    </location>
</feature>
<dbReference type="Pfam" id="PF07863">
    <property type="entry name" value="CtnDOT_TraJ"/>
    <property type="match status" value="1"/>
</dbReference>
<feature type="transmembrane region" description="Helical" evidence="1">
    <location>
        <begin position="72"/>
        <end position="93"/>
    </location>
</feature>
<dbReference type="Proteomes" id="UP000635885">
    <property type="component" value="Unassembled WGS sequence"/>
</dbReference>
<evidence type="ECO:0000313" key="3">
    <source>
        <dbReference type="EMBL" id="GGC32231.1"/>
    </source>
</evidence>
<feature type="transmembrane region" description="Helical" evidence="1">
    <location>
        <begin position="326"/>
        <end position="349"/>
    </location>
</feature>
<keyword evidence="1" id="KW-1133">Transmembrane helix</keyword>
<reference evidence="4" key="1">
    <citation type="journal article" date="2019" name="Int. J. Syst. Evol. Microbiol.">
        <title>The Global Catalogue of Microorganisms (GCM) 10K type strain sequencing project: providing services to taxonomists for standard genome sequencing and annotation.</title>
        <authorList>
            <consortium name="The Broad Institute Genomics Platform"/>
            <consortium name="The Broad Institute Genome Sequencing Center for Infectious Disease"/>
            <person name="Wu L."/>
            <person name="Ma J."/>
        </authorList>
    </citation>
    <scope>NUCLEOTIDE SEQUENCE [LARGE SCALE GENOMIC DNA]</scope>
    <source>
        <strain evidence="4">CGMCC 1.12479</strain>
    </source>
</reference>
<protein>
    <submittedName>
        <fullName evidence="3">Conjugative transposon protein TraJ</fullName>
    </submittedName>
</protein>
<organism evidence="3 4">
    <name type="scientific">Belliella aquatica</name>
    <dbReference type="NCBI Taxonomy" id="1323734"/>
    <lineage>
        <taxon>Bacteria</taxon>
        <taxon>Pseudomonadati</taxon>
        <taxon>Bacteroidota</taxon>
        <taxon>Cytophagia</taxon>
        <taxon>Cytophagales</taxon>
        <taxon>Cyclobacteriaceae</taxon>
        <taxon>Belliella</taxon>
    </lineage>
</organism>
<feature type="domain" description="Conjugative transposon TraJ C-terminal" evidence="2">
    <location>
        <begin position="54"/>
        <end position="367"/>
    </location>
</feature>
<comment type="caution">
    <text evidence="3">The sequence shown here is derived from an EMBL/GenBank/DDBJ whole genome shotgun (WGS) entry which is preliminary data.</text>
</comment>
<accession>A0ABQ1LYS9</accession>
<dbReference type="InterPro" id="IPR012424">
    <property type="entry name" value="Conjugative_transposon_TraJ_C"/>
</dbReference>
<dbReference type="InterPro" id="IPR022393">
    <property type="entry name" value="Conjugative_transposon_TraJ"/>
</dbReference>
<keyword evidence="1" id="KW-0472">Membrane</keyword>
<evidence type="ECO:0000313" key="4">
    <source>
        <dbReference type="Proteomes" id="UP000635885"/>
    </source>
</evidence>
<proteinExistence type="predicted"/>
<evidence type="ECO:0000259" key="2">
    <source>
        <dbReference type="Pfam" id="PF07863"/>
    </source>
</evidence>
<sequence length="377" mass="42268">MSNKNMQMKIPQFKLFKIELVRWKPLVNRQNGLAFFFLFLLSPFDLFAQVGNNQIGGFHQVLDNLYMDMIPLSSQLIGVSRAIAGFAAIFYIGSRVWKHIAQAETVDFYPLLRPFALGLAILLFPSVLALMNGILQPVANVTNAMVVGTNSSIAELLAEKKRIQDTGFYGELYPFDDGVDESDLYYKYANPEEESNNSSIIDRFSSSIRMTMERVAHEFKTSIKRWMSEILQVLFMAASLAINTIRTFYLIVLAILGPLVFGLAVFDGFQQTLNNWIARYINVFMWLPVANIFGAIIAKIQENMLRIDLAQLGNEGKTFFSQADTAYLIFMVIAIIGYFTVPSVANYIISPGGRDSLLHKATGMAMAAPIVATKLIK</sequence>
<feature type="transmembrane region" description="Helical" evidence="1">
    <location>
        <begin position="114"/>
        <end position="135"/>
    </location>
</feature>
<dbReference type="NCBIfam" id="TIGR03782">
    <property type="entry name" value="Bac_Flav_CT_J"/>
    <property type="match status" value="1"/>
</dbReference>
<name>A0ABQ1LYS9_9BACT</name>
<dbReference type="EMBL" id="BMFD01000002">
    <property type="protein sequence ID" value="GGC32231.1"/>
    <property type="molecule type" value="Genomic_DNA"/>
</dbReference>
<feature type="transmembrane region" description="Helical" evidence="1">
    <location>
        <begin position="226"/>
        <end position="242"/>
    </location>
</feature>
<feature type="transmembrane region" description="Helical" evidence="1">
    <location>
        <begin position="248"/>
        <end position="269"/>
    </location>
</feature>
<gene>
    <name evidence="3" type="ORF">GCM10010993_09040</name>
</gene>
<evidence type="ECO:0000256" key="1">
    <source>
        <dbReference type="SAM" id="Phobius"/>
    </source>
</evidence>
<keyword evidence="1" id="KW-0812">Transmembrane</keyword>
<keyword evidence="4" id="KW-1185">Reference proteome</keyword>